<dbReference type="AlphaFoldDB" id="A0A662D0B9"/>
<reference evidence="2 3" key="1">
    <citation type="submission" date="2018-06" db="EMBL/GenBank/DDBJ databases">
        <title>Extensive metabolic versatility and redundancy in microbially diverse, dynamic hydrothermal sediments.</title>
        <authorList>
            <person name="Dombrowski N."/>
            <person name="Teske A."/>
            <person name="Baker B.J."/>
        </authorList>
    </citation>
    <scope>NUCLEOTIDE SEQUENCE [LARGE SCALE GENOMIC DNA]</scope>
    <source>
        <strain evidence="2">B7_G13</strain>
    </source>
</reference>
<proteinExistence type="predicted"/>
<dbReference type="InterPro" id="IPR049945">
    <property type="entry name" value="AAA_22"/>
</dbReference>
<organism evidence="2 3">
    <name type="scientific">Aerophobetes bacterium</name>
    <dbReference type="NCBI Taxonomy" id="2030807"/>
    <lineage>
        <taxon>Bacteria</taxon>
        <taxon>Candidatus Aerophobota</taxon>
    </lineage>
</organism>
<gene>
    <name evidence="2" type="ORF">DRZ78_02390</name>
</gene>
<name>A0A662D0B9_UNCAE</name>
<feature type="domain" description="ORC1/DEAH AAA+ ATPase" evidence="1">
    <location>
        <begin position="43"/>
        <end position="172"/>
    </location>
</feature>
<evidence type="ECO:0000313" key="2">
    <source>
        <dbReference type="EMBL" id="RLE07772.1"/>
    </source>
</evidence>
<dbReference type="GO" id="GO:0016887">
    <property type="term" value="F:ATP hydrolysis activity"/>
    <property type="evidence" value="ECO:0007669"/>
    <property type="project" value="InterPro"/>
</dbReference>
<accession>A0A662D0B9</accession>
<dbReference type="InterPro" id="IPR052026">
    <property type="entry name" value="ExeA_AAA_ATPase_DNA-bind"/>
</dbReference>
<dbReference type="InterPro" id="IPR027417">
    <property type="entry name" value="P-loop_NTPase"/>
</dbReference>
<dbReference type="EMBL" id="QMPY01000068">
    <property type="protein sequence ID" value="RLE07772.1"/>
    <property type="molecule type" value="Genomic_DNA"/>
</dbReference>
<evidence type="ECO:0000259" key="1">
    <source>
        <dbReference type="Pfam" id="PF13401"/>
    </source>
</evidence>
<dbReference type="Gene3D" id="3.40.50.300">
    <property type="entry name" value="P-loop containing nucleotide triphosphate hydrolases"/>
    <property type="match status" value="1"/>
</dbReference>
<dbReference type="Pfam" id="PF13401">
    <property type="entry name" value="AAA_22"/>
    <property type="match status" value="1"/>
</dbReference>
<comment type="caution">
    <text evidence="2">The sequence shown here is derived from an EMBL/GenBank/DDBJ whole genome shotgun (WGS) entry which is preliminary data.</text>
</comment>
<evidence type="ECO:0000313" key="3">
    <source>
        <dbReference type="Proteomes" id="UP000277457"/>
    </source>
</evidence>
<dbReference type="Proteomes" id="UP000277457">
    <property type="component" value="Unassembled WGS sequence"/>
</dbReference>
<dbReference type="PANTHER" id="PTHR35894:SF1">
    <property type="entry name" value="PHOSPHORIBULOKINASE _ URIDINE KINASE FAMILY"/>
    <property type="match status" value="1"/>
</dbReference>
<sequence>MEYYELLGLKREPFQTTADPYFFYRSQEHAEALQRLEISIRLRRGLNLILGDIGTGKTTMGEVLKQTLLREDKFILGTILDPSFKSEFQFLTNIVNLFGIDPPRRSTISYKNAVKNYLFQKGVEEDKTVVLLIDEGQKLTPTYLEVLRLFLNYQTPDFFLINIIILAQLDLLPKLKRRRSFMDRVAVTYMLNPLNREDTENMIRFRLNRAGLSGNKELFTKEAVDVIYEHTKGMPRKITALCHDCLEELISKDKDVVTGDLVKEIIKRQVKIK</sequence>
<dbReference type="PANTHER" id="PTHR35894">
    <property type="entry name" value="GENERAL SECRETION PATHWAY PROTEIN A-RELATED"/>
    <property type="match status" value="1"/>
</dbReference>
<dbReference type="SUPFAM" id="SSF52540">
    <property type="entry name" value="P-loop containing nucleoside triphosphate hydrolases"/>
    <property type="match status" value="1"/>
</dbReference>
<protein>
    <recommendedName>
        <fullName evidence="1">ORC1/DEAH AAA+ ATPase domain-containing protein</fullName>
    </recommendedName>
</protein>